<evidence type="ECO:0000256" key="4">
    <source>
        <dbReference type="ARBA" id="ARBA00022801"/>
    </source>
</evidence>
<dbReference type="PANTHER" id="PTHR21666:SF288">
    <property type="entry name" value="CELL DIVISION PROTEIN YTFB"/>
    <property type="match status" value="1"/>
</dbReference>
<reference evidence="9 10" key="1">
    <citation type="submission" date="2016-04" db="EMBL/GenBank/DDBJ databases">
        <title>Draft genome sequence of freshwater magnetotactic bacteria Magnetospirillum marisnigri SP-1 and Magnetospirillum moscoviense BB-1.</title>
        <authorList>
            <person name="Koziaeva V."/>
            <person name="Dziuba M.V."/>
            <person name="Ivanov T.M."/>
            <person name="Kuznetsov B."/>
            <person name="Grouzdev D.S."/>
        </authorList>
    </citation>
    <scope>NUCLEOTIDE SEQUENCE [LARGE SCALE GENOMIC DNA]</scope>
    <source>
        <strain evidence="9 10">SP-1</strain>
    </source>
</reference>
<dbReference type="AlphaFoldDB" id="A0A178MEF5"/>
<dbReference type="CDD" id="cd12797">
    <property type="entry name" value="M23_peptidase"/>
    <property type="match status" value="1"/>
</dbReference>
<dbReference type="InterPro" id="IPR050570">
    <property type="entry name" value="Cell_wall_metabolism_enzyme"/>
</dbReference>
<keyword evidence="4" id="KW-0378">Hydrolase</keyword>
<organism evidence="9 10">
    <name type="scientific">Paramagnetospirillum marisnigri</name>
    <dbReference type="NCBI Taxonomy" id="1285242"/>
    <lineage>
        <taxon>Bacteria</taxon>
        <taxon>Pseudomonadati</taxon>
        <taxon>Pseudomonadota</taxon>
        <taxon>Alphaproteobacteria</taxon>
        <taxon>Rhodospirillales</taxon>
        <taxon>Magnetospirillaceae</taxon>
        <taxon>Paramagnetospirillum</taxon>
    </lineage>
</organism>
<dbReference type="GO" id="GO:0046872">
    <property type="term" value="F:metal ion binding"/>
    <property type="evidence" value="ECO:0007669"/>
    <property type="project" value="UniProtKB-KW"/>
</dbReference>
<dbReference type="GO" id="GO:0004222">
    <property type="term" value="F:metalloendopeptidase activity"/>
    <property type="evidence" value="ECO:0007669"/>
    <property type="project" value="TreeGrafter"/>
</dbReference>
<gene>
    <name evidence="9" type="ORF">A6A04_20390</name>
</gene>
<comment type="caution">
    <text evidence="9">The sequence shown here is derived from an EMBL/GenBank/DDBJ whole genome shotgun (WGS) entry which is preliminary data.</text>
</comment>
<evidence type="ECO:0000256" key="6">
    <source>
        <dbReference type="ARBA" id="ARBA00023049"/>
    </source>
</evidence>
<protein>
    <submittedName>
        <fullName evidence="9">Peptidase M23</fullName>
    </submittedName>
</protein>
<dbReference type="EMBL" id="LWQT01000082">
    <property type="protein sequence ID" value="OAN47162.1"/>
    <property type="molecule type" value="Genomic_DNA"/>
</dbReference>
<dbReference type="FunFam" id="2.70.70.10:FF:000006">
    <property type="entry name" value="M23 family peptidase"/>
    <property type="match status" value="1"/>
</dbReference>
<proteinExistence type="predicted"/>
<dbReference type="Proteomes" id="UP000078428">
    <property type="component" value="Unassembled WGS sequence"/>
</dbReference>
<dbReference type="PANTHER" id="PTHR21666">
    <property type="entry name" value="PEPTIDASE-RELATED"/>
    <property type="match status" value="1"/>
</dbReference>
<evidence type="ECO:0000256" key="1">
    <source>
        <dbReference type="ARBA" id="ARBA00001947"/>
    </source>
</evidence>
<dbReference type="GO" id="GO:0006508">
    <property type="term" value="P:proteolysis"/>
    <property type="evidence" value="ECO:0007669"/>
    <property type="project" value="UniProtKB-KW"/>
</dbReference>
<dbReference type="STRING" id="1285242.A6A04_20390"/>
<accession>A0A178MEF5</accession>
<keyword evidence="2" id="KW-0645">Protease</keyword>
<dbReference type="InterPro" id="IPR016047">
    <property type="entry name" value="M23ase_b-sheet_dom"/>
</dbReference>
<evidence type="ECO:0000313" key="10">
    <source>
        <dbReference type="Proteomes" id="UP000078428"/>
    </source>
</evidence>
<feature type="transmembrane region" description="Helical" evidence="7">
    <location>
        <begin position="12"/>
        <end position="30"/>
    </location>
</feature>
<sequence>MAGHVTAKVKRSLKALAVVILVGGAALFAARPFVPFTPFGGGDDRLSGPPPLYMDLEGEAKVTAITLADLSDSEIEDRARRPVETIVQVRSGEKLTELLGRAGVASAEATQAIDALITLFDPRQLKAGQKVTVTHAPAPHGFGRGEFSKVSLATDPIRDVFARRTDKGGFKADQTTRPVSKQVAHYSGSIKSSLYESAMAAGVPVQVIINMIKALSYDVDFQRDIQQGDSFEVMFEGWYDTKGKLVRPGDILFAGLDLSGSEIQLYRYEDSLGATDYFNAKGESVKKALLKTPVDGAKITSGFGMRNHPILGYSKMHKGIDFGVPPGTPIQAAGDGSVEMAGPNGAYGNYVRLRHGNGFATAYAHMSRIAQGVHTGRRVMQGQIIGFVGSTGRSTGPHLHYEVLQGNNQVNPMSIKVPTGVKLAGKDLDRFQGHKRQTDLMMAQIPSATHMAVSALAKMGPKKN</sequence>
<dbReference type="SUPFAM" id="SSF51261">
    <property type="entry name" value="Duplicated hybrid motif"/>
    <property type="match status" value="1"/>
</dbReference>
<evidence type="ECO:0000256" key="5">
    <source>
        <dbReference type="ARBA" id="ARBA00022833"/>
    </source>
</evidence>
<keyword evidence="3" id="KW-0479">Metal-binding</keyword>
<keyword evidence="6" id="KW-0482">Metalloprotease</keyword>
<dbReference type="InterPro" id="IPR011055">
    <property type="entry name" value="Dup_hybrid_motif"/>
</dbReference>
<keyword evidence="5" id="KW-0862">Zinc</keyword>
<comment type="cofactor">
    <cofactor evidence="1">
        <name>Zn(2+)</name>
        <dbReference type="ChEBI" id="CHEBI:29105"/>
    </cofactor>
</comment>
<evidence type="ECO:0000256" key="2">
    <source>
        <dbReference type="ARBA" id="ARBA00022670"/>
    </source>
</evidence>
<keyword evidence="7" id="KW-0472">Membrane</keyword>
<keyword evidence="10" id="KW-1185">Reference proteome</keyword>
<keyword evidence="7" id="KW-0812">Transmembrane</keyword>
<dbReference type="Pfam" id="PF01551">
    <property type="entry name" value="Peptidase_M23"/>
    <property type="match status" value="1"/>
</dbReference>
<keyword evidence="7" id="KW-1133">Transmembrane helix</keyword>
<evidence type="ECO:0000313" key="9">
    <source>
        <dbReference type="EMBL" id="OAN47162.1"/>
    </source>
</evidence>
<evidence type="ECO:0000259" key="8">
    <source>
        <dbReference type="Pfam" id="PF01551"/>
    </source>
</evidence>
<name>A0A178MEF5_9PROT</name>
<dbReference type="Gene3D" id="3.10.450.350">
    <property type="match status" value="2"/>
</dbReference>
<evidence type="ECO:0000256" key="3">
    <source>
        <dbReference type="ARBA" id="ARBA00022723"/>
    </source>
</evidence>
<dbReference type="Gene3D" id="2.70.70.10">
    <property type="entry name" value="Glucose Permease (Domain IIA)"/>
    <property type="match status" value="1"/>
</dbReference>
<feature type="domain" description="M23ase beta-sheet core" evidence="8">
    <location>
        <begin position="315"/>
        <end position="412"/>
    </location>
</feature>
<evidence type="ECO:0000256" key="7">
    <source>
        <dbReference type="SAM" id="Phobius"/>
    </source>
</evidence>
<dbReference type="OrthoDB" id="9805070at2"/>